<dbReference type="SUPFAM" id="SSF46894">
    <property type="entry name" value="C-terminal effector domain of the bipartite response regulators"/>
    <property type="match status" value="1"/>
</dbReference>
<dbReference type="InterPro" id="IPR016032">
    <property type="entry name" value="Sig_transdc_resp-reg_C-effctor"/>
</dbReference>
<dbReference type="RefSeq" id="WP_108146761.1">
    <property type="nucleotide sequence ID" value="NZ_CP026304.1"/>
</dbReference>
<dbReference type="GO" id="GO:0003677">
    <property type="term" value="F:DNA binding"/>
    <property type="evidence" value="ECO:0007669"/>
    <property type="project" value="InterPro"/>
</dbReference>
<dbReference type="PROSITE" id="PS50043">
    <property type="entry name" value="HTH_LUXR_2"/>
    <property type="match status" value="1"/>
</dbReference>
<dbReference type="SMART" id="SM00421">
    <property type="entry name" value="HTH_LUXR"/>
    <property type="match status" value="1"/>
</dbReference>
<dbReference type="InterPro" id="IPR036388">
    <property type="entry name" value="WH-like_DNA-bd_sf"/>
</dbReference>
<dbReference type="InterPro" id="IPR051797">
    <property type="entry name" value="TrmB-like"/>
</dbReference>
<dbReference type="GO" id="GO:0006355">
    <property type="term" value="P:regulation of DNA-templated transcription"/>
    <property type="evidence" value="ECO:0007669"/>
    <property type="project" value="InterPro"/>
</dbReference>
<dbReference type="CDD" id="cd06170">
    <property type="entry name" value="LuxR_C_like"/>
    <property type="match status" value="1"/>
</dbReference>
<dbReference type="EMBL" id="CP026304">
    <property type="protein sequence ID" value="AVZ71065.1"/>
    <property type="molecule type" value="Genomic_DNA"/>
</dbReference>
<dbReference type="KEGG" id="slk:SLUN_01160"/>
<protein>
    <submittedName>
        <fullName evidence="2">Helix-turn-helix transcriptional regulator</fullName>
    </submittedName>
</protein>
<dbReference type="InterPro" id="IPR002831">
    <property type="entry name" value="Tscrpt_reg_TrmB_N"/>
</dbReference>
<evidence type="ECO:0000259" key="1">
    <source>
        <dbReference type="PROSITE" id="PS50043"/>
    </source>
</evidence>
<dbReference type="Pfam" id="PF00196">
    <property type="entry name" value="GerE"/>
    <property type="match status" value="1"/>
</dbReference>
<dbReference type="OrthoDB" id="4266042at2"/>
<keyword evidence="3" id="KW-1185">Reference proteome</keyword>
<dbReference type="Gene3D" id="1.10.10.10">
    <property type="entry name" value="Winged helix-like DNA-binding domain superfamily/Winged helix DNA-binding domain"/>
    <property type="match status" value="2"/>
</dbReference>
<name>A0A2R4SW21_9ACTN</name>
<dbReference type="PRINTS" id="PR00038">
    <property type="entry name" value="HTHLUXR"/>
</dbReference>
<dbReference type="GeneID" id="55653898"/>
<evidence type="ECO:0000313" key="2">
    <source>
        <dbReference type="EMBL" id="AVZ71065.1"/>
    </source>
</evidence>
<dbReference type="PANTHER" id="PTHR34293:SF1">
    <property type="entry name" value="HTH-TYPE TRANSCRIPTIONAL REGULATOR TRMBL2"/>
    <property type="match status" value="1"/>
</dbReference>
<organism evidence="2 3">
    <name type="scientific">Streptomyces lunaelactis</name>
    <dbReference type="NCBI Taxonomy" id="1535768"/>
    <lineage>
        <taxon>Bacteria</taxon>
        <taxon>Bacillati</taxon>
        <taxon>Actinomycetota</taxon>
        <taxon>Actinomycetes</taxon>
        <taxon>Kitasatosporales</taxon>
        <taxon>Streptomycetaceae</taxon>
        <taxon>Streptomyces</taxon>
    </lineage>
</organism>
<dbReference type="AlphaFoldDB" id="A0A2R4SW21"/>
<feature type="domain" description="HTH luxR-type" evidence="1">
    <location>
        <begin position="263"/>
        <end position="328"/>
    </location>
</feature>
<gene>
    <name evidence="2" type="ORF">SLUN_01160</name>
</gene>
<evidence type="ECO:0000313" key="3">
    <source>
        <dbReference type="Proteomes" id="UP000244201"/>
    </source>
</evidence>
<accession>A0A2R4SW21</accession>
<dbReference type="InterPro" id="IPR000792">
    <property type="entry name" value="Tscrpt_reg_LuxR_C"/>
</dbReference>
<sequence length="334" mass="36521">MLEALGLDEACETVYRAVLAHPQAELELLRERLGLPDAELRLALDKLSEMALVRPSVDQPDCFRAVDPEVGIQAVIARQQERLAVEQQRIEQIRLAAAQLAADFTVARPPKQIDGIERLDGIEEIRERIGRLVHDVRTEVMTLAPGGAQSAASMEAAKPQDQALLERGVRMRTLYLDSVRNSQATVAYANWLAELNGEVRTTASLPIRLMILDRRVAIVPTDEDDSRAGALVLSASGTVTALCALFDTIWEPAMPMGAAGSREREDDRGLSPQEAETLRLLGQGFTDDAVAKRLGVSPRTARRIAADLMEKLGARSRFQAGTRAVAKGWLTGEE</sequence>
<dbReference type="Pfam" id="PF01978">
    <property type="entry name" value="TrmB"/>
    <property type="match status" value="1"/>
</dbReference>
<proteinExistence type="predicted"/>
<dbReference type="Proteomes" id="UP000244201">
    <property type="component" value="Chromosome"/>
</dbReference>
<reference evidence="2 3" key="1">
    <citation type="submission" date="2018-01" db="EMBL/GenBank/DDBJ databases">
        <title>Complete genome sequence of Streptomyces lunaelactis MM109T, a Ferroverdin A producer isolated from cave moonmilk deposits.</title>
        <authorList>
            <person name="Naome A."/>
            <person name="Martinet L."/>
            <person name="Maciejewska M."/>
            <person name="Anderssen S."/>
            <person name="Adam D."/>
            <person name="Tenconi E."/>
            <person name="Deflandre B."/>
            <person name="Arguelles-Arias A."/>
            <person name="Calusinska M."/>
            <person name="Copieters W."/>
            <person name="Karim L."/>
            <person name="Hanikenne M."/>
            <person name="Baurain D."/>
            <person name="van Wezel G."/>
            <person name="Smargiasso N."/>
            <person name="de Pauw E."/>
            <person name="Delfosse P."/>
            <person name="Rigali S."/>
        </authorList>
    </citation>
    <scope>NUCLEOTIDE SEQUENCE [LARGE SCALE GENOMIC DNA]</scope>
    <source>
        <strain evidence="2 3">MM109</strain>
    </source>
</reference>
<dbReference type="PANTHER" id="PTHR34293">
    <property type="entry name" value="HTH-TYPE TRANSCRIPTIONAL REGULATOR TRMBL2"/>
    <property type="match status" value="1"/>
</dbReference>